<dbReference type="SUPFAM" id="SSF51182">
    <property type="entry name" value="RmlC-like cupins"/>
    <property type="match status" value="1"/>
</dbReference>
<sequence length="119" mass="13513">MKLYTFHQNQGTKITKFDSNFVMSKIVQTNQEAHVGCMYLGEKGIIGYHQAVVPQLLMILKGEGLVKGEEGEYVPIKAGEAVFWDKNEWHETKSENGLVAIVIESPELEPAKFMHLKYQ</sequence>
<dbReference type="InterPro" id="IPR011051">
    <property type="entry name" value="RmlC_Cupin_sf"/>
</dbReference>
<proteinExistence type="predicted"/>
<keyword evidence="3" id="KW-1185">Reference proteome</keyword>
<dbReference type="InterPro" id="IPR014710">
    <property type="entry name" value="RmlC-like_jellyroll"/>
</dbReference>
<organism evidence="2 3">
    <name type="scientific">Rossellomorea oryzaecorticis</name>
    <dbReference type="NCBI Taxonomy" id="1396505"/>
    <lineage>
        <taxon>Bacteria</taxon>
        <taxon>Bacillati</taxon>
        <taxon>Bacillota</taxon>
        <taxon>Bacilli</taxon>
        <taxon>Bacillales</taxon>
        <taxon>Bacillaceae</taxon>
        <taxon>Rossellomorea</taxon>
    </lineage>
</organism>
<dbReference type="Pfam" id="PF07883">
    <property type="entry name" value="Cupin_2"/>
    <property type="match status" value="1"/>
</dbReference>
<comment type="caution">
    <text evidence="2">The sequence shown here is derived from an EMBL/GenBank/DDBJ whole genome shotgun (WGS) entry which is preliminary data.</text>
</comment>
<feature type="domain" description="Cupin type-2" evidence="1">
    <location>
        <begin position="48"/>
        <end position="95"/>
    </location>
</feature>
<dbReference type="InterPro" id="IPR013096">
    <property type="entry name" value="Cupin_2"/>
</dbReference>
<dbReference type="Proteomes" id="UP001389717">
    <property type="component" value="Unassembled WGS sequence"/>
</dbReference>
<name>A0ABU9K619_9BACI</name>
<evidence type="ECO:0000313" key="3">
    <source>
        <dbReference type="Proteomes" id="UP001389717"/>
    </source>
</evidence>
<dbReference type="EMBL" id="JBBYAF010000005">
    <property type="protein sequence ID" value="MEL3971458.1"/>
    <property type="molecule type" value="Genomic_DNA"/>
</dbReference>
<reference evidence="2 3" key="1">
    <citation type="submission" date="2024-04" db="EMBL/GenBank/DDBJ databases">
        <title>Bacillus oryzaecorticis sp. nov., a moderately halophilic bacterium isolated from rice husks.</title>
        <authorList>
            <person name="Zhu H.-S."/>
        </authorList>
    </citation>
    <scope>NUCLEOTIDE SEQUENCE [LARGE SCALE GENOMIC DNA]</scope>
    <source>
        <strain evidence="2 3">ZC255</strain>
    </source>
</reference>
<dbReference type="Gene3D" id="2.60.120.10">
    <property type="entry name" value="Jelly Rolls"/>
    <property type="match status" value="1"/>
</dbReference>
<accession>A0ABU9K619</accession>
<evidence type="ECO:0000259" key="1">
    <source>
        <dbReference type="Pfam" id="PF07883"/>
    </source>
</evidence>
<protein>
    <submittedName>
        <fullName evidence="2">Cupin domain-containing protein</fullName>
    </submittedName>
</protein>
<evidence type="ECO:0000313" key="2">
    <source>
        <dbReference type="EMBL" id="MEL3971458.1"/>
    </source>
</evidence>
<dbReference type="RefSeq" id="WP_341980731.1">
    <property type="nucleotide sequence ID" value="NZ_JBBYAF010000005.1"/>
</dbReference>
<gene>
    <name evidence="2" type="ORF">AAEO50_04120</name>
</gene>